<reference evidence="1 2" key="1">
    <citation type="submission" date="2023-07" db="EMBL/GenBank/DDBJ databases">
        <title>Genomic Encyclopedia of Type Strains, Phase IV (KMG-IV): sequencing the most valuable type-strain genomes for metagenomic binning, comparative biology and taxonomic classification.</title>
        <authorList>
            <person name="Goeker M."/>
        </authorList>
    </citation>
    <scope>NUCLEOTIDE SEQUENCE [LARGE SCALE GENOMIC DNA]</scope>
    <source>
        <strain evidence="1 2">DSM 19922</strain>
    </source>
</reference>
<dbReference type="EMBL" id="JAUSVU010000043">
    <property type="protein sequence ID" value="MDQ0537304.1"/>
    <property type="molecule type" value="Genomic_DNA"/>
</dbReference>
<gene>
    <name evidence="1" type="ORF">QO018_006206</name>
</gene>
<proteinExistence type="predicted"/>
<evidence type="ECO:0008006" key="3">
    <source>
        <dbReference type="Google" id="ProtNLM"/>
    </source>
</evidence>
<evidence type="ECO:0000313" key="2">
    <source>
        <dbReference type="Proteomes" id="UP001244552"/>
    </source>
</evidence>
<dbReference type="RefSeq" id="WP_209991050.1">
    <property type="nucleotide sequence ID" value="NZ_JAGINO010000040.1"/>
</dbReference>
<sequence>MSYRYTATLVALMSAVSGCTGTVWTENLDPDRHRLVGEKIEGVYVYPPALFREISETRVAVNEDGKIVGRAENNTCIPIITSKATILPDFQRLQRVFYKPGLLDTSSFGVTLEGGMLTGINSASSPDQGKTVSNVGATVAALATAGVLALTEGREVGACNSGSVIKSYERITMPQ</sequence>
<accession>A0ABU0MVF8</accession>
<dbReference type="PROSITE" id="PS51257">
    <property type="entry name" value="PROKAR_LIPOPROTEIN"/>
    <property type="match status" value="1"/>
</dbReference>
<protein>
    <recommendedName>
        <fullName evidence="3">Lipoprotein</fullName>
    </recommendedName>
</protein>
<name>A0ABU0MVF8_9PROT</name>
<organism evidence="1 2">
    <name type="scientific">Azospirillum picis</name>
    <dbReference type="NCBI Taxonomy" id="488438"/>
    <lineage>
        <taxon>Bacteria</taxon>
        <taxon>Pseudomonadati</taxon>
        <taxon>Pseudomonadota</taxon>
        <taxon>Alphaproteobacteria</taxon>
        <taxon>Rhodospirillales</taxon>
        <taxon>Azospirillaceae</taxon>
        <taxon>Azospirillum</taxon>
    </lineage>
</organism>
<keyword evidence="2" id="KW-1185">Reference proteome</keyword>
<comment type="caution">
    <text evidence="1">The sequence shown here is derived from an EMBL/GenBank/DDBJ whole genome shotgun (WGS) entry which is preliminary data.</text>
</comment>
<dbReference type="Proteomes" id="UP001244552">
    <property type="component" value="Unassembled WGS sequence"/>
</dbReference>
<evidence type="ECO:0000313" key="1">
    <source>
        <dbReference type="EMBL" id="MDQ0537304.1"/>
    </source>
</evidence>